<evidence type="ECO:0000256" key="3">
    <source>
        <dbReference type="ARBA" id="ARBA00022692"/>
    </source>
</evidence>
<dbReference type="PANTHER" id="PTHR42852">
    <property type="entry name" value="THIOL:DISULFIDE INTERCHANGE PROTEIN DSBE"/>
    <property type="match status" value="1"/>
</dbReference>
<proteinExistence type="predicted"/>
<evidence type="ECO:0000256" key="2">
    <source>
        <dbReference type="ARBA" id="ARBA00022475"/>
    </source>
</evidence>
<evidence type="ECO:0000256" key="4">
    <source>
        <dbReference type="ARBA" id="ARBA00022748"/>
    </source>
</evidence>
<keyword evidence="3 7" id="KW-0812">Transmembrane</keyword>
<keyword evidence="2" id="KW-1003">Cell membrane</keyword>
<accession>A0A078KX34</accession>
<dbReference type="InterPro" id="IPR036249">
    <property type="entry name" value="Thioredoxin-like_sf"/>
</dbReference>
<dbReference type="InterPro" id="IPR013766">
    <property type="entry name" value="Thioredoxin_domain"/>
</dbReference>
<protein>
    <submittedName>
        <fullName evidence="9">Thiol-disulfide oxidoreductase YkuV</fullName>
    </submittedName>
</protein>
<keyword evidence="4" id="KW-0201">Cytochrome c-type biogenesis</keyword>
<dbReference type="Pfam" id="PF02683">
    <property type="entry name" value="DsbD_TM"/>
    <property type="match status" value="1"/>
</dbReference>
<evidence type="ECO:0000256" key="5">
    <source>
        <dbReference type="ARBA" id="ARBA00022989"/>
    </source>
</evidence>
<keyword evidence="6 7" id="KW-0472">Membrane</keyword>
<dbReference type="Pfam" id="PF17991">
    <property type="entry name" value="Thioredoxin_10"/>
    <property type="match status" value="1"/>
</dbReference>
<feature type="transmembrane region" description="Helical" evidence="7">
    <location>
        <begin position="74"/>
        <end position="95"/>
    </location>
</feature>
<dbReference type="CDD" id="cd03012">
    <property type="entry name" value="TlpA_like_DipZ_like"/>
    <property type="match status" value="1"/>
</dbReference>
<feature type="transmembrane region" description="Helical" evidence="7">
    <location>
        <begin position="203"/>
        <end position="223"/>
    </location>
</feature>
<dbReference type="PROSITE" id="PS51352">
    <property type="entry name" value="THIOREDOXIN_2"/>
    <property type="match status" value="1"/>
</dbReference>
<dbReference type="AlphaFoldDB" id="A0A078KX34"/>
<dbReference type="InterPro" id="IPR041017">
    <property type="entry name" value="Thioredoxin_10"/>
</dbReference>
<dbReference type="Pfam" id="PF08534">
    <property type="entry name" value="Redoxin"/>
    <property type="match status" value="1"/>
</dbReference>
<dbReference type="GO" id="GO:0017004">
    <property type="term" value="P:cytochrome complex assembly"/>
    <property type="evidence" value="ECO:0007669"/>
    <property type="project" value="UniProtKB-KW"/>
</dbReference>
<keyword evidence="5 7" id="KW-1133">Transmembrane helix</keyword>
<dbReference type="RefSeq" id="WP_043874047.1">
    <property type="nucleotide sequence ID" value="NZ_CCVW01000002.1"/>
</dbReference>
<dbReference type="eggNOG" id="COG0785">
    <property type="taxonomic scope" value="Bacteria"/>
</dbReference>
<feature type="transmembrane region" description="Helical" evidence="7">
    <location>
        <begin position="162"/>
        <end position="182"/>
    </location>
</feature>
<dbReference type="GO" id="GO:0005886">
    <property type="term" value="C:plasma membrane"/>
    <property type="evidence" value="ECO:0007669"/>
    <property type="project" value="UniProtKB-SubCell"/>
</dbReference>
<feature type="transmembrane region" description="Helical" evidence="7">
    <location>
        <begin position="123"/>
        <end position="150"/>
    </location>
</feature>
<dbReference type="InterPro" id="IPR013740">
    <property type="entry name" value="Redoxin"/>
</dbReference>
<evidence type="ECO:0000256" key="7">
    <source>
        <dbReference type="SAM" id="Phobius"/>
    </source>
</evidence>
<gene>
    <name evidence="9" type="primary">ykuV</name>
    <name evidence="9" type="ORF">BN59_01804</name>
</gene>
<evidence type="ECO:0000256" key="6">
    <source>
        <dbReference type="ARBA" id="ARBA00023136"/>
    </source>
</evidence>
<dbReference type="Gene3D" id="2.60.120.260">
    <property type="entry name" value="Galactose-binding domain-like"/>
    <property type="match status" value="1"/>
</dbReference>
<feature type="transmembrane region" description="Helical" evidence="7">
    <location>
        <begin position="6"/>
        <end position="32"/>
    </location>
</feature>
<dbReference type="eggNOG" id="COG0526">
    <property type="taxonomic scope" value="Bacteria"/>
</dbReference>
<dbReference type="Proteomes" id="UP000044071">
    <property type="component" value="Unassembled WGS sequence"/>
</dbReference>
<dbReference type="STRING" id="1034943.BN59_01804"/>
<organism evidence="9 10">
    <name type="scientific">Legionella massiliensis</name>
    <dbReference type="NCBI Taxonomy" id="1034943"/>
    <lineage>
        <taxon>Bacteria</taxon>
        <taxon>Pseudomonadati</taxon>
        <taxon>Pseudomonadota</taxon>
        <taxon>Gammaproteobacteria</taxon>
        <taxon>Legionellales</taxon>
        <taxon>Legionellaceae</taxon>
        <taxon>Legionella</taxon>
    </lineage>
</organism>
<reference evidence="9 10" key="1">
    <citation type="submission" date="2014-06" db="EMBL/GenBank/DDBJ databases">
        <authorList>
            <person name="Urmite Genomes Urmite Genomes"/>
        </authorList>
    </citation>
    <scope>NUCLEOTIDE SEQUENCE [LARGE SCALE GENOMIC DNA]</scope>
</reference>
<dbReference type="GO" id="GO:0016491">
    <property type="term" value="F:oxidoreductase activity"/>
    <property type="evidence" value="ECO:0007669"/>
    <property type="project" value="InterPro"/>
</dbReference>
<feature type="transmembrane region" description="Helical" evidence="7">
    <location>
        <begin position="44"/>
        <end position="62"/>
    </location>
</feature>
<dbReference type="InterPro" id="IPR050553">
    <property type="entry name" value="Thioredoxin_ResA/DsbE_sf"/>
</dbReference>
<evidence type="ECO:0000256" key="1">
    <source>
        <dbReference type="ARBA" id="ARBA00004651"/>
    </source>
</evidence>
<evidence type="ECO:0000313" key="10">
    <source>
        <dbReference type="Proteomes" id="UP000044071"/>
    </source>
</evidence>
<keyword evidence="10" id="KW-1185">Reference proteome</keyword>
<comment type="subcellular location">
    <subcellularLocation>
        <location evidence="1">Cell membrane</location>
        <topology evidence="1">Multi-pass membrane protein</topology>
    </subcellularLocation>
</comment>
<evidence type="ECO:0000313" key="9">
    <source>
        <dbReference type="EMBL" id="CDZ77521.1"/>
    </source>
</evidence>
<dbReference type="Gene3D" id="3.40.30.10">
    <property type="entry name" value="Glutaredoxin"/>
    <property type="match status" value="1"/>
</dbReference>
<dbReference type="EMBL" id="CCSB01000002">
    <property type="protein sequence ID" value="CDZ77521.1"/>
    <property type="molecule type" value="Genomic_DNA"/>
</dbReference>
<feature type="domain" description="Thioredoxin" evidence="8">
    <location>
        <begin position="242"/>
        <end position="387"/>
    </location>
</feature>
<evidence type="ECO:0000259" key="8">
    <source>
        <dbReference type="PROSITE" id="PS51352"/>
    </source>
</evidence>
<dbReference type="InterPro" id="IPR003834">
    <property type="entry name" value="Cyt_c_assmbl_TM_dom"/>
</dbReference>
<sequence>MKSDLITIILGFIEGFALIISPCILPILLIILAGSLSGSKKRPLGIVIGFTLSFALFAYFSRQFVQHTGIDLNLIRHISYLFLLLFGLIMMSSFLSEKFSQLTQGFAGLGSTLSSGSNPQGGFLSGVFLGGLVAIIWTPCAGPILAAVIVQTVLQKTTLTSFFTLLAFALGATIPMIIIAFYGKTLMDTFGIFKTKAVLFRKLLGAIIIASVVYMVYSEGGFVSSSIAQTTIKTSTSLEDGLWRPYSAPEIEGIEAWINSPPLKISELKGKVVLIDFWTYSCINCIRTLPYIKSWYSKYHDKGLVIIGVHSPEFDFEKNLDNVENAVKRDGILYPVALDNRFVTWSNFGNHFWPAHYLIDKEGKVVYEHFGEGAYDVTENNIRFLLGVDDLSLVKAAYNSEPYTYYQTPETYLGYGRADRNLSPYLTHDKVATYSFPTELTSNAWALEGSWQVNEDKITSAAANAALKIHFNARKVFIVIGNNSGKPIKVNLQLNGEQLIASKGKDVENSAILVNKSSIYELVNAKQFTTGILKVTATEPGVEIYTFTFGN</sequence>
<dbReference type="SUPFAM" id="SSF52833">
    <property type="entry name" value="Thioredoxin-like"/>
    <property type="match status" value="1"/>
</dbReference>
<dbReference type="OrthoDB" id="9811352at2"/>
<dbReference type="PANTHER" id="PTHR42852:SF13">
    <property type="entry name" value="PROTEIN DIPZ"/>
    <property type="match status" value="1"/>
</dbReference>
<name>A0A078KX34_9GAMM</name>